<name>A0A2S9Y7L7_9BACT</name>
<feature type="domain" description="Teneurin NHL" evidence="1">
    <location>
        <begin position="52"/>
        <end position="212"/>
    </location>
</feature>
<evidence type="ECO:0000313" key="3">
    <source>
        <dbReference type="Proteomes" id="UP000237968"/>
    </source>
</evidence>
<dbReference type="EMBL" id="PVNK01000136">
    <property type="protein sequence ID" value="PRQ01095.1"/>
    <property type="molecule type" value="Genomic_DNA"/>
</dbReference>
<dbReference type="PANTHER" id="PTHR46388:SF2">
    <property type="entry name" value="NHL REPEAT-CONTAINING PROTEIN 2"/>
    <property type="match status" value="1"/>
</dbReference>
<reference evidence="2 3" key="1">
    <citation type="submission" date="2018-03" db="EMBL/GenBank/DDBJ databases">
        <title>Draft Genome Sequences of the Obligatory Marine Myxobacteria Enhygromyxa salina SWB005.</title>
        <authorList>
            <person name="Poehlein A."/>
            <person name="Moghaddam J.A."/>
            <person name="Harms H."/>
            <person name="Alanjari M."/>
            <person name="Koenig G.M."/>
            <person name="Daniel R."/>
            <person name="Schaeberle T.F."/>
        </authorList>
    </citation>
    <scope>NUCLEOTIDE SEQUENCE [LARGE SCALE GENOMIC DNA]</scope>
    <source>
        <strain evidence="2 3">SWB005</strain>
    </source>
</reference>
<accession>A0A2S9Y7L7</accession>
<dbReference type="GO" id="GO:0016829">
    <property type="term" value="F:lyase activity"/>
    <property type="evidence" value="ECO:0007669"/>
    <property type="project" value="UniProtKB-KW"/>
</dbReference>
<keyword evidence="3" id="KW-1185">Reference proteome</keyword>
<dbReference type="Pfam" id="PF25021">
    <property type="entry name" value="TEN_NHL"/>
    <property type="match status" value="2"/>
</dbReference>
<proteinExistence type="predicted"/>
<dbReference type="InterPro" id="IPR056822">
    <property type="entry name" value="TEN_NHL"/>
</dbReference>
<dbReference type="AlphaFoldDB" id="A0A2S9Y7L7"/>
<dbReference type="EC" id="4.2.99.-" evidence="2"/>
<dbReference type="OrthoDB" id="9792285at2"/>
<gene>
    <name evidence="2" type="primary">vgb_4</name>
    <name evidence="2" type="ORF">ENSA5_27770</name>
</gene>
<sequence length="368" mass="38404">MRREALHHGLLALSLSLSACAREPCELPEPGEICLVVGTGELGYNRDGLAPEQTDLFLPSAARRGPDGRLYIMDFNNQRLRRIADDGRVETVVGSGFHAFAAVDLPLLDTPLENPIDFGFFSDGQLVFVSYHDPRVLAVGEDGTLEAIAGAADGVEGTVGDEGDGGPATEALFMQLDGIAVAPDDSIYVSDSLANRVRKIEDGVITTVAGTGAATFSGDGGPGTEAGLHWPTALELDGEGNLFIVDTFNHAVRRLAVDGTITTVAGSGVGGHEGDGGPATEARLEQPFGLARDDDGTLYIGDRGNFEIRRVTPDGVIDTIAGTGVQGGGVPGPAIESTLGFTARVALDGDDLLVADQSNAKIWRIKLR</sequence>
<keyword evidence="2" id="KW-0456">Lyase</keyword>
<dbReference type="PROSITE" id="PS51257">
    <property type="entry name" value="PROKAR_LIPOPROTEIN"/>
    <property type="match status" value="1"/>
</dbReference>
<evidence type="ECO:0000313" key="2">
    <source>
        <dbReference type="EMBL" id="PRQ01095.1"/>
    </source>
</evidence>
<dbReference type="Proteomes" id="UP000237968">
    <property type="component" value="Unassembled WGS sequence"/>
</dbReference>
<evidence type="ECO:0000259" key="1">
    <source>
        <dbReference type="Pfam" id="PF25021"/>
    </source>
</evidence>
<protein>
    <submittedName>
        <fullName evidence="2">Virginiamycin B lyase</fullName>
        <ecNumber evidence="2">4.2.99.-</ecNumber>
    </submittedName>
</protein>
<organism evidence="2 3">
    <name type="scientific">Enhygromyxa salina</name>
    <dbReference type="NCBI Taxonomy" id="215803"/>
    <lineage>
        <taxon>Bacteria</taxon>
        <taxon>Pseudomonadati</taxon>
        <taxon>Myxococcota</taxon>
        <taxon>Polyangia</taxon>
        <taxon>Nannocystales</taxon>
        <taxon>Nannocystaceae</taxon>
        <taxon>Enhygromyxa</taxon>
    </lineage>
</organism>
<dbReference type="SUPFAM" id="SSF101898">
    <property type="entry name" value="NHL repeat"/>
    <property type="match status" value="1"/>
</dbReference>
<dbReference type="InterPro" id="IPR011042">
    <property type="entry name" value="6-blade_b-propeller_TolB-like"/>
</dbReference>
<dbReference type="RefSeq" id="WP_146155686.1">
    <property type="nucleotide sequence ID" value="NZ_PVNK01000136.1"/>
</dbReference>
<dbReference type="PANTHER" id="PTHR46388">
    <property type="entry name" value="NHL REPEAT-CONTAINING PROTEIN 2"/>
    <property type="match status" value="1"/>
</dbReference>
<feature type="domain" description="Teneurin NHL" evidence="1">
    <location>
        <begin position="272"/>
        <end position="323"/>
    </location>
</feature>
<dbReference type="Gene3D" id="2.120.10.30">
    <property type="entry name" value="TolB, C-terminal domain"/>
    <property type="match status" value="3"/>
</dbReference>
<comment type="caution">
    <text evidence="2">The sequence shown here is derived from an EMBL/GenBank/DDBJ whole genome shotgun (WGS) entry which is preliminary data.</text>
</comment>